<sequence length="165" mass="19662">MSEQDRKGKDKLFEALRKTCFKPTDYYLNLFYSRALNPENTKNFLESLSDKTWGELITIFENQVDYKSVVPGQFSQEIVINRVEQRQGSIRNERKFTGVCNYCNKSGYKWAECRKRMEDAERQQITLKQPFQRQMKSGILSQNLGYQRNSYKSKNNFYNFLLPIF</sequence>
<dbReference type="EMBL" id="REGN01007906">
    <property type="protein sequence ID" value="RNA04946.1"/>
    <property type="molecule type" value="Genomic_DNA"/>
</dbReference>
<dbReference type="AlphaFoldDB" id="A0A3M7Q0D3"/>
<proteinExistence type="predicted"/>
<name>A0A3M7Q0D3_BRAPC</name>
<reference evidence="1 2" key="1">
    <citation type="journal article" date="2018" name="Sci. Rep.">
        <title>Genomic signatures of local adaptation to the degree of environmental predictability in rotifers.</title>
        <authorList>
            <person name="Franch-Gras L."/>
            <person name="Hahn C."/>
            <person name="Garcia-Roger E.M."/>
            <person name="Carmona M.J."/>
            <person name="Serra M."/>
            <person name="Gomez A."/>
        </authorList>
    </citation>
    <scope>NUCLEOTIDE SEQUENCE [LARGE SCALE GENOMIC DNA]</scope>
    <source>
        <strain evidence="1">HYR1</strain>
    </source>
</reference>
<organism evidence="1 2">
    <name type="scientific">Brachionus plicatilis</name>
    <name type="common">Marine rotifer</name>
    <name type="synonym">Brachionus muelleri</name>
    <dbReference type="NCBI Taxonomy" id="10195"/>
    <lineage>
        <taxon>Eukaryota</taxon>
        <taxon>Metazoa</taxon>
        <taxon>Spiralia</taxon>
        <taxon>Gnathifera</taxon>
        <taxon>Rotifera</taxon>
        <taxon>Eurotatoria</taxon>
        <taxon>Monogononta</taxon>
        <taxon>Pseudotrocha</taxon>
        <taxon>Ploima</taxon>
        <taxon>Brachionidae</taxon>
        <taxon>Brachionus</taxon>
    </lineage>
</organism>
<dbReference type="Proteomes" id="UP000276133">
    <property type="component" value="Unassembled WGS sequence"/>
</dbReference>
<accession>A0A3M7Q0D3</accession>
<protein>
    <submittedName>
        <fullName evidence="1">Uncharacterized protein</fullName>
    </submittedName>
</protein>
<comment type="caution">
    <text evidence="1">The sequence shown here is derived from an EMBL/GenBank/DDBJ whole genome shotgun (WGS) entry which is preliminary data.</text>
</comment>
<keyword evidence="2" id="KW-1185">Reference proteome</keyword>
<evidence type="ECO:0000313" key="2">
    <source>
        <dbReference type="Proteomes" id="UP000276133"/>
    </source>
</evidence>
<gene>
    <name evidence="1" type="ORF">BpHYR1_006452</name>
</gene>
<evidence type="ECO:0000313" key="1">
    <source>
        <dbReference type="EMBL" id="RNA04946.1"/>
    </source>
</evidence>